<name>A0AC61N4S6_9FIRM</name>
<evidence type="ECO:0000313" key="1">
    <source>
        <dbReference type="EMBL" id="QUC65808.1"/>
    </source>
</evidence>
<organism evidence="1 2">
    <name type="scientific">Aristaeella hokkaidonensis</name>
    <dbReference type="NCBI Taxonomy" id="3046382"/>
    <lineage>
        <taxon>Bacteria</taxon>
        <taxon>Bacillati</taxon>
        <taxon>Bacillota</taxon>
        <taxon>Clostridia</taxon>
        <taxon>Eubacteriales</taxon>
        <taxon>Aristaeellaceae</taxon>
        <taxon>Aristaeella</taxon>
    </lineage>
</organism>
<protein>
    <submittedName>
        <fullName evidence="1">Threonine--tRNA ligase</fullName>
        <ecNumber evidence="1">6.1.1.3</ecNumber>
    </submittedName>
</protein>
<dbReference type="Proteomes" id="UP000682782">
    <property type="component" value="Chromosome"/>
</dbReference>
<dbReference type="EMBL" id="CP068393">
    <property type="protein sequence ID" value="QUC65808.1"/>
    <property type="molecule type" value="Genomic_DNA"/>
</dbReference>
<sequence length="594" mass="68476">MKIIYNDGHVAECPAEDELEVLRHSAAHIMAQAVKRLYPDAHFAYGPATEKGFHYDIDLGDVKLTDEDLPAIQAEMQKIVKENLPFKVYPLPRDEAVKLMQDRGEIYKVEHIADLPDDAVITFYQQGDYIDMCVGPHLTYTKALKAFKLTALSGAYWKNNQNNKMLTRLNGVAFRNQEELAAYEKQVEEAKARDHRRIGKEMGLFMTDDLVGKGLPMFLPKGYTIWRELENYIRDKELRLGYQHVMTPCVGTVDLYRTSGHWDHYKDNMFPAMEVEGESFVLRPMNCPHHMMIYANRLHSYRDLPIRIGEIAHDFRFEPSGTLKGIERGRHFCQNDAHLFVTPEQIKDEVSSVVNLIREVYQDFHITDYRCVLSLRDPEDKVKYHQDDEMWNRAESALREVLKELNIDFTEEIGEAAFYGPKLDVNVKPAIGAEYTLSTCQLDFCLPAKFNLKYVDQDGSEKTPVVLHRAILGSIDRFMAYLIEETKGAFPLWVAPVQVKVLPVSDKSMDYAAKVTEALLDDGIRAELDERNEKIGYKIRYARQEDKVPYMLIIGEKEIAENTVSVRDRATDQTTSMTLEELIKKLEKEITERL</sequence>
<keyword evidence="2" id="KW-1185">Reference proteome</keyword>
<keyword evidence="1" id="KW-0436">Ligase</keyword>
<reference evidence="1" key="1">
    <citation type="submission" date="2021-01" db="EMBL/GenBank/DDBJ databases">
        <title>Complete genome sequence of Clostridiales bacterium R-7.</title>
        <authorList>
            <person name="Mahoney-Kurpe S.C."/>
            <person name="Palevich N."/>
            <person name="Koike S."/>
            <person name="Moon C.D."/>
            <person name="Attwood G.T."/>
        </authorList>
    </citation>
    <scope>NUCLEOTIDE SEQUENCE</scope>
    <source>
        <strain evidence="1">R-7</strain>
    </source>
</reference>
<evidence type="ECO:0000313" key="2">
    <source>
        <dbReference type="Proteomes" id="UP000682782"/>
    </source>
</evidence>
<proteinExistence type="predicted"/>
<dbReference type="EC" id="6.1.1.3" evidence="1"/>
<gene>
    <name evidence="1" type="primary">thrS</name>
    <name evidence="1" type="ORF">JYE49_07885</name>
</gene>
<accession>A0AC61N4S6</accession>